<dbReference type="FunFam" id="3.90.176.10:FF:000001">
    <property type="entry name" value="NAD(P)(+)--arginine ADP-ribosyltransferase"/>
    <property type="match status" value="1"/>
</dbReference>
<dbReference type="InterPro" id="IPR000768">
    <property type="entry name" value="ART"/>
</dbReference>
<dbReference type="Gene3D" id="3.90.176.10">
    <property type="entry name" value="Toxin ADP-ribosyltransferase, Chain A, domain 1"/>
    <property type="match status" value="1"/>
</dbReference>
<evidence type="ECO:0000256" key="2">
    <source>
        <dbReference type="ARBA" id="ARBA00022676"/>
    </source>
</evidence>
<keyword evidence="4" id="KW-0548">Nucleotidyltransferase</keyword>
<evidence type="ECO:0000256" key="8">
    <source>
        <dbReference type="ARBA" id="ARBA00023157"/>
    </source>
</evidence>
<dbReference type="Proteomes" id="UP000515159">
    <property type="component" value="Chromosome 6"/>
</dbReference>
<dbReference type="PROSITE" id="PS51996">
    <property type="entry name" value="TR_MART"/>
    <property type="match status" value="1"/>
</dbReference>
<keyword evidence="11" id="KW-1133">Transmembrane helix</keyword>
<reference evidence="13" key="1">
    <citation type="submission" date="2025-08" db="UniProtKB">
        <authorList>
            <consortium name="RefSeq"/>
        </authorList>
    </citation>
    <scope>IDENTIFICATION</scope>
</reference>
<dbReference type="Pfam" id="PF01129">
    <property type="entry name" value="ART"/>
    <property type="match status" value="1"/>
</dbReference>
<sequence length="373" mass="41508">MRDSVLKASNSWMSTKAACQESRSTLRMGTMSVSIISASLSVLALLGIPQESHSTLRMGMMLVSIISASLYALALLGIPQLKCLSANVVLDMAPKAFDDQYIGCEDEMEKQVRSKDLLEKEMNRSSNFKRSWREAASEWEKRVKNNAVPPLPKGFKDEHGIALLAYTGDHIYREFNAAVREGGKSPEHYMQNFTFKVLHFYLTRALKLLRGNCEETCKTVYRGATITFDPPTSSNKTMRFGMFTSTSTTKQEAEKFGTDSFFSLTTCFGVCIQSYSMIPNEKEVLLPVNEVFSVSSFQLQTHFFVLNSTGKTCSNYNCTYLEGPKAKVDTTYKYCSSSAPRGGRLLFSMISPELITGIFLMITAVTPTLVSGV</sequence>
<keyword evidence="6 10" id="KW-0521">NADP</keyword>
<dbReference type="KEGG" id="gsh:117363171"/>
<evidence type="ECO:0000256" key="5">
    <source>
        <dbReference type="ARBA" id="ARBA00022729"/>
    </source>
</evidence>
<evidence type="ECO:0000256" key="9">
    <source>
        <dbReference type="ARBA" id="ARBA00047597"/>
    </source>
</evidence>
<evidence type="ECO:0000256" key="4">
    <source>
        <dbReference type="ARBA" id="ARBA00022695"/>
    </source>
</evidence>
<keyword evidence="11" id="KW-0472">Membrane</keyword>
<evidence type="ECO:0000256" key="1">
    <source>
        <dbReference type="ARBA" id="ARBA00009558"/>
    </source>
</evidence>
<evidence type="ECO:0000313" key="13">
    <source>
        <dbReference type="RefSeq" id="XP_033806420.1"/>
    </source>
</evidence>
<dbReference type="SUPFAM" id="SSF56399">
    <property type="entry name" value="ADP-ribosylation"/>
    <property type="match status" value="1"/>
</dbReference>
<proteinExistence type="inferred from homology"/>
<dbReference type="InterPro" id="IPR050999">
    <property type="entry name" value="ADP-ribosyltransferase_ARG"/>
</dbReference>
<dbReference type="FunCoup" id="A0A6P8RLZ2">
    <property type="interactions" value="39"/>
</dbReference>
<dbReference type="RefSeq" id="XP_033806420.1">
    <property type="nucleotide sequence ID" value="XM_033950529.1"/>
</dbReference>
<dbReference type="InParanoid" id="A0A6P8RLZ2"/>
<dbReference type="AlphaFoldDB" id="A0A6P8RLZ2"/>
<dbReference type="PROSITE" id="PS01291">
    <property type="entry name" value="ART"/>
    <property type="match status" value="1"/>
</dbReference>
<comment type="similarity">
    <text evidence="1 10">Belongs to the Arg-specific ADP-ribosyltransferase family.</text>
</comment>
<evidence type="ECO:0000256" key="3">
    <source>
        <dbReference type="ARBA" id="ARBA00022679"/>
    </source>
</evidence>
<dbReference type="GO" id="GO:0106274">
    <property type="term" value="F:NAD+-protein-arginine ADP-ribosyltransferase activity"/>
    <property type="evidence" value="ECO:0007669"/>
    <property type="project" value="UniProtKB-EC"/>
</dbReference>
<keyword evidence="5" id="KW-0732">Signal</keyword>
<keyword evidence="12" id="KW-1185">Reference proteome</keyword>
<comment type="catalytic activity">
    <reaction evidence="9 10">
        <text>L-arginyl-[protein] + NAD(+) = N(omega)-(ADP-D-ribosyl)-L-arginyl-[protein] + nicotinamide + H(+)</text>
        <dbReference type="Rhea" id="RHEA:19149"/>
        <dbReference type="Rhea" id="RHEA-COMP:10532"/>
        <dbReference type="Rhea" id="RHEA-COMP:15087"/>
        <dbReference type="ChEBI" id="CHEBI:15378"/>
        <dbReference type="ChEBI" id="CHEBI:17154"/>
        <dbReference type="ChEBI" id="CHEBI:29965"/>
        <dbReference type="ChEBI" id="CHEBI:57540"/>
        <dbReference type="ChEBI" id="CHEBI:142554"/>
        <dbReference type="EC" id="2.4.2.31"/>
    </reaction>
</comment>
<evidence type="ECO:0000256" key="7">
    <source>
        <dbReference type="ARBA" id="ARBA00023027"/>
    </source>
</evidence>
<dbReference type="PRINTS" id="PR00970">
    <property type="entry name" value="RIBTRNSFRASE"/>
</dbReference>
<feature type="transmembrane region" description="Helical" evidence="11">
    <location>
        <begin position="31"/>
        <end position="48"/>
    </location>
</feature>
<name>A0A6P8RLZ2_GEOSA</name>
<feature type="transmembrane region" description="Helical" evidence="11">
    <location>
        <begin position="60"/>
        <end position="78"/>
    </location>
</feature>
<dbReference type="OrthoDB" id="423533at2759"/>
<dbReference type="EC" id="2.4.2.31" evidence="10"/>
<evidence type="ECO:0000256" key="10">
    <source>
        <dbReference type="RuleBase" id="RU361228"/>
    </source>
</evidence>
<keyword evidence="11" id="KW-0812">Transmembrane</keyword>
<gene>
    <name evidence="13" type="primary">LOC117363171</name>
</gene>
<evidence type="ECO:0000256" key="6">
    <source>
        <dbReference type="ARBA" id="ARBA00022857"/>
    </source>
</evidence>
<dbReference type="PANTHER" id="PTHR10339:SF2">
    <property type="entry name" value="ECTO-ADP-RIBOSYLTRANSFERASE 5"/>
    <property type="match status" value="1"/>
</dbReference>
<dbReference type="GeneID" id="117363171"/>
<keyword evidence="7 10" id="KW-0520">NAD</keyword>
<organism evidence="12 13">
    <name type="scientific">Geotrypetes seraphini</name>
    <name type="common">Gaboon caecilian</name>
    <name type="synonym">Caecilia seraphini</name>
    <dbReference type="NCBI Taxonomy" id="260995"/>
    <lineage>
        <taxon>Eukaryota</taxon>
        <taxon>Metazoa</taxon>
        <taxon>Chordata</taxon>
        <taxon>Craniata</taxon>
        <taxon>Vertebrata</taxon>
        <taxon>Euteleostomi</taxon>
        <taxon>Amphibia</taxon>
        <taxon>Gymnophiona</taxon>
        <taxon>Geotrypetes</taxon>
    </lineage>
</organism>
<keyword evidence="2 10" id="KW-0328">Glycosyltransferase</keyword>
<keyword evidence="8" id="KW-1015">Disulfide bond</keyword>
<protein>
    <recommendedName>
        <fullName evidence="10">NAD(P)(+)--arginine ADP-ribosyltransferase</fullName>
        <ecNumber evidence="10">2.4.2.31</ecNumber>
    </recommendedName>
    <alternativeName>
        <fullName evidence="10">Mono(ADP-ribosyl)transferase</fullName>
    </alternativeName>
</protein>
<dbReference type="GO" id="GO:0003950">
    <property type="term" value="F:NAD+ poly-ADP-ribosyltransferase activity"/>
    <property type="evidence" value="ECO:0007669"/>
    <property type="project" value="TreeGrafter"/>
</dbReference>
<evidence type="ECO:0000313" key="12">
    <source>
        <dbReference type="Proteomes" id="UP000515159"/>
    </source>
</evidence>
<dbReference type="GO" id="GO:0016779">
    <property type="term" value="F:nucleotidyltransferase activity"/>
    <property type="evidence" value="ECO:0007669"/>
    <property type="project" value="UniProtKB-KW"/>
</dbReference>
<evidence type="ECO:0000256" key="11">
    <source>
        <dbReference type="SAM" id="Phobius"/>
    </source>
</evidence>
<keyword evidence="3 10" id="KW-0808">Transferase</keyword>
<dbReference type="PANTHER" id="PTHR10339">
    <property type="entry name" value="ADP-RIBOSYLTRANSFERASE"/>
    <property type="match status" value="1"/>
</dbReference>
<accession>A0A6P8RLZ2</accession>